<dbReference type="SUPFAM" id="SSF54523">
    <property type="entry name" value="Pili subunits"/>
    <property type="match status" value="1"/>
</dbReference>
<evidence type="ECO:0000313" key="3">
    <source>
        <dbReference type="Proteomes" id="UP000317835"/>
    </source>
</evidence>
<gene>
    <name evidence="2" type="primary">xcpT_7</name>
    <name evidence="2" type="ORF">ElP_21410</name>
</gene>
<dbReference type="PANTHER" id="PTHR30093">
    <property type="entry name" value="GENERAL SECRETION PATHWAY PROTEIN G"/>
    <property type="match status" value="1"/>
</dbReference>
<proteinExistence type="predicted"/>
<dbReference type="KEGG" id="tpla:ElP_21410"/>
<dbReference type="NCBIfam" id="TIGR02532">
    <property type="entry name" value="IV_pilin_GFxxxE"/>
    <property type="match status" value="1"/>
</dbReference>
<evidence type="ECO:0000259" key="1">
    <source>
        <dbReference type="Pfam" id="PF07596"/>
    </source>
</evidence>
<dbReference type="RefSeq" id="WP_145269025.1">
    <property type="nucleotide sequence ID" value="NZ_CP036426.1"/>
</dbReference>
<dbReference type="AlphaFoldDB" id="A0A518H090"/>
<dbReference type="PROSITE" id="PS00409">
    <property type="entry name" value="PROKAR_NTER_METHYL"/>
    <property type="match status" value="1"/>
</dbReference>
<name>A0A518H090_9BACT</name>
<dbReference type="Pfam" id="PF07596">
    <property type="entry name" value="SBP_bac_10"/>
    <property type="match status" value="1"/>
</dbReference>
<keyword evidence="3" id="KW-1185">Reference proteome</keyword>
<dbReference type="InterPro" id="IPR045584">
    <property type="entry name" value="Pilin-like"/>
</dbReference>
<organism evidence="2 3">
    <name type="scientific">Tautonia plasticadhaerens</name>
    <dbReference type="NCBI Taxonomy" id="2527974"/>
    <lineage>
        <taxon>Bacteria</taxon>
        <taxon>Pseudomonadati</taxon>
        <taxon>Planctomycetota</taxon>
        <taxon>Planctomycetia</taxon>
        <taxon>Isosphaerales</taxon>
        <taxon>Isosphaeraceae</taxon>
        <taxon>Tautonia</taxon>
    </lineage>
</organism>
<dbReference type="InterPro" id="IPR027558">
    <property type="entry name" value="Pre_pil_HX9DG_C"/>
</dbReference>
<feature type="domain" description="DUF1559" evidence="1">
    <location>
        <begin position="33"/>
        <end position="347"/>
    </location>
</feature>
<dbReference type="Gene3D" id="3.30.700.10">
    <property type="entry name" value="Glycoprotein, Type 4 Pilin"/>
    <property type="match status" value="1"/>
</dbReference>
<dbReference type="Pfam" id="PF07963">
    <property type="entry name" value="N_methyl"/>
    <property type="match status" value="1"/>
</dbReference>
<protein>
    <submittedName>
        <fullName evidence="2">Type II secretion system protein G</fullName>
    </submittedName>
</protein>
<dbReference type="EMBL" id="CP036426">
    <property type="protein sequence ID" value="QDV34256.1"/>
    <property type="molecule type" value="Genomic_DNA"/>
</dbReference>
<dbReference type="InterPro" id="IPR011453">
    <property type="entry name" value="DUF1559"/>
</dbReference>
<dbReference type="PANTHER" id="PTHR30093:SF2">
    <property type="entry name" value="TYPE II SECRETION SYSTEM PROTEIN H"/>
    <property type="match status" value="1"/>
</dbReference>
<dbReference type="Proteomes" id="UP000317835">
    <property type="component" value="Chromosome"/>
</dbReference>
<evidence type="ECO:0000313" key="2">
    <source>
        <dbReference type="EMBL" id="QDV34256.1"/>
    </source>
</evidence>
<reference evidence="2 3" key="1">
    <citation type="submission" date="2019-02" db="EMBL/GenBank/DDBJ databases">
        <title>Deep-cultivation of Planctomycetes and their phenomic and genomic characterization uncovers novel biology.</title>
        <authorList>
            <person name="Wiegand S."/>
            <person name="Jogler M."/>
            <person name="Boedeker C."/>
            <person name="Pinto D."/>
            <person name="Vollmers J."/>
            <person name="Rivas-Marin E."/>
            <person name="Kohn T."/>
            <person name="Peeters S.H."/>
            <person name="Heuer A."/>
            <person name="Rast P."/>
            <person name="Oberbeckmann S."/>
            <person name="Bunk B."/>
            <person name="Jeske O."/>
            <person name="Meyerdierks A."/>
            <person name="Storesund J.E."/>
            <person name="Kallscheuer N."/>
            <person name="Luecker S."/>
            <person name="Lage O.M."/>
            <person name="Pohl T."/>
            <person name="Merkel B.J."/>
            <person name="Hornburger P."/>
            <person name="Mueller R.-W."/>
            <person name="Bruemmer F."/>
            <person name="Labrenz M."/>
            <person name="Spormann A.M."/>
            <person name="Op den Camp H."/>
            <person name="Overmann J."/>
            <person name="Amann R."/>
            <person name="Jetten M.S.M."/>
            <person name="Mascher T."/>
            <person name="Medema M.H."/>
            <person name="Devos D.P."/>
            <person name="Kaster A.-K."/>
            <person name="Ovreas L."/>
            <person name="Rohde M."/>
            <person name="Galperin M.Y."/>
            <person name="Jogler C."/>
        </authorList>
    </citation>
    <scope>NUCLEOTIDE SEQUENCE [LARGE SCALE GENOMIC DNA]</scope>
    <source>
        <strain evidence="2 3">ElP</strain>
    </source>
</reference>
<accession>A0A518H090</accession>
<dbReference type="InterPro" id="IPR012902">
    <property type="entry name" value="N_methyl_site"/>
</dbReference>
<dbReference type="NCBIfam" id="TIGR04294">
    <property type="entry name" value="pre_pil_HX9DG"/>
    <property type="match status" value="1"/>
</dbReference>
<sequence>MRSRADRGFTLIELLVVIAIIGVLIALLLPAVQSAREAARRSQCTNNLKQIALALHNYHSANDAFPMGITDAPQQGGGGLEWGGPWTGFSAHAQLLPYLEQQPLYSATNFSWSPYEVRANSPTVYLSLISSFLCPSDPNADARHTNSYAASYGATTTSLSSWVDPAQTVPVPRNAVPADSSGMFTFGKSYNIAAARDGTSNTIAFAEWLTGEQGTNYDGVAPGSSYRGNFLITGTSPGGNPFVINAFQSKVDVLAAVEACRQDFRNGNGGRHDFKGWRWSHGASAFAMFNTIQPPNDVFGGCRTGQSEVNGWPDNAFVVGASSAHPGGVNVAMGDGSVRFVKDSINLDIWWALGTRNGGEVVSADQY</sequence>